<evidence type="ECO:0000313" key="3">
    <source>
        <dbReference type="Proteomes" id="UP001054945"/>
    </source>
</evidence>
<name>A0AAV4NHK2_CAEEX</name>
<keyword evidence="1" id="KW-0812">Transmembrane</keyword>
<evidence type="ECO:0000256" key="1">
    <source>
        <dbReference type="SAM" id="Phobius"/>
    </source>
</evidence>
<gene>
    <name evidence="2" type="ORF">CEXT_798981</name>
</gene>
<keyword evidence="3" id="KW-1185">Reference proteome</keyword>
<keyword evidence="1" id="KW-0472">Membrane</keyword>
<feature type="transmembrane region" description="Helical" evidence="1">
    <location>
        <begin position="12"/>
        <end position="29"/>
    </location>
</feature>
<evidence type="ECO:0000313" key="2">
    <source>
        <dbReference type="EMBL" id="GIX84279.1"/>
    </source>
</evidence>
<dbReference type="Proteomes" id="UP001054945">
    <property type="component" value="Unassembled WGS sequence"/>
</dbReference>
<reference evidence="2 3" key="1">
    <citation type="submission" date="2021-06" db="EMBL/GenBank/DDBJ databases">
        <title>Caerostris extrusa draft genome.</title>
        <authorList>
            <person name="Kono N."/>
            <person name="Arakawa K."/>
        </authorList>
    </citation>
    <scope>NUCLEOTIDE SEQUENCE [LARGE SCALE GENOMIC DNA]</scope>
</reference>
<sequence length="98" mass="11298">MVEFNLLVTHRGIFFFCFYSFFPCCVITLDRRVGGEKRSPSPFLCIINSHPPALFSFVFLSPENQLRDSILCTSSHENPQGISLPEMDFPHQHHFFSS</sequence>
<protein>
    <recommendedName>
        <fullName evidence="4">Secreted protein</fullName>
    </recommendedName>
</protein>
<organism evidence="2 3">
    <name type="scientific">Caerostris extrusa</name>
    <name type="common">Bark spider</name>
    <name type="synonym">Caerostris bankana</name>
    <dbReference type="NCBI Taxonomy" id="172846"/>
    <lineage>
        <taxon>Eukaryota</taxon>
        <taxon>Metazoa</taxon>
        <taxon>Ecdysozoa</taxon>
        <taxon>Arthropoda</taxon>
        <taxon>Chelicerata</taxon>
        <taxon>Arachnida</taxon>
        <taxon>Araneae</taxon>
        <taxon>Araneomorphae</taxon>
        <taxon>Entelegynae</taxon>
        <taxon>Araneoidea</taxon>
        <taxon>Araneidae</taxon>
        <taxon>Caerostris</taxon>
    </lineage>
</organism>
<comment type="caution">
    <text evidence="2">The sequence shown here is derived from an EMBL/GenBank/DDBJ whole genome shotgun (WGS) entry which is preliminary data.</text>
</comment>
<dbReference type="EMBL" id="BPLR01020948">
    <property type="protein sequence ID" value="GIX84279.1"/>
    <property type="molecule type" value="Genomic_DNA"/>
</dbReference>
<evidence type="ECO:0008006" key="4">
    <source>
        <dbReference type="Google" id="ProtNLM"/>
    </source>
</evidence>
<accession>A0AAV4NHK2</accession>
<proteinExistence type="predicted"/>
<dbReference type="AlphaFoldDB" id="A0AAV4NHK2"/>
<keyword evidence="1" id="KW-1133">Transmembrane helix</keyword>